<dbReference type="EMBL" id="JANPWB010000004">
    <property type="protein sequence ID" value="KAJ1194523.1"/>
    <property type="molecule type" value="Genomic_DNA"/>
</dbReference>
<dbReference type="AlphaFoldDB" id="A0AAV7UZH4"/>
<gene>
    <name evidence="1" type="ORF">NDU88_003811</name>
</gene>
<reference evidence="1" key="1">
    <citation type="journal article" date="2022" name="bioRxiv">
        <title>Sequencing and chromosome-scale assembly of the giantPleurodeles waltlgenome.</title>
        <authorList>
            <person name="Brown T."/>
            <person name="Elewa A."/>
            <person name="Iarovenko S."/>
            <person name="Subramanian E."/>
            <person name="Araus A.J."/>
            <person name="Petzold A."/>
            <person name="Susuki M."/>
            <person name="Suzuki K.-i.T."/>
            <person name="Hayashi T."/>
            <person name="Toyoda A."/>
            <person name="Oliveira C."/>
            <person name="Osipova E."/>
            <person name="Leigh N.D."/>
            <person name="Simon A."/>
            <person name="Yun M.H."/>
        </authorList>
    </citation>
    <scope>NUCLEOTIDE SEQUENCE</scope>
    <source>
        <strain evidence="1">20211129_DDA</strain>
        <tissue evidence="1">Liver</tissue>
    </source>
</reference>
<dbReference type="Proteomes" id="UP001066276">
    <property type="component" value="Chromosome 2_2"/>
</dbReference>
<keyword evidence="2" id="KW-1185">Reference proteome</keyword>
<sequence length="98" mass="11158">MEALGTKIDTLGTDLSLLRDDHHWLVVRVTAKEREFAEMHLTVPEMVTHLTSMETKMQVLELLTGDAETRSSRSIIQVEVLLERSEGDNMITYLESLT</sequence>
<name>A0AAV7UZH4_PLEWA</name>
<organism evidence="1 2">
    <name type="scientific">Pleurodeles waltl</name>
    <name type="common">Iberian ribbed newt</name>
    <dbReference type="NCBI Taxonomy" id="8319"/>
    <lineage>
        <taxon>Eukaryota</taxon>
        <taxon>Metazoa</taxon>
        <taxon>Chordata</taxon>
        <taxon>Craniata</taxon>
        <taxon>Vertebrata</taxon>
        <taxon>Euteleostomi</taxon>
        <taxon>Amphibia</taxon>
        <taxon>Batrachia</taxon>
        <taxon>Caudata</taxon>
        <taxon>Salamandroidea</taxon>
        <taxon>Salamandridae</taxon>
        <taxon>Pleurodelinae</taxon>
        <taxon>Pleurodeles</taxon>
    </lineage>
</organism>
<protein>
    <submittedName>
        <fullName evidence="1">Uncharacterized protein</fullName>
    </submittedName>
</protein>
<evidence type="ECO:0000313" key="1">
    <source>
        <dbReference type="EMBL" id="KAJ1194523.1"/>
    </source>
</evidence>
<accession>A0AAV7UZH4</accession>
<comment type="caution">
    <text evidence="1">The sequence shown here is derived from an EMBL/GenBank/DDBJ whole genome shotgun (WGS) entry which is preliminary data.</text>
</comment>
<evidence type="ECO:0000313" key="2">
    <source>
        <dbReference type="Proteomes" id="UP001066276"/>
    </source>
</evidence>
<proteinExistence type="predicted"/>